<name>A0ABT3CAV9_9MYCO</name>
<evidence type="ECO:0000313" key="3">
    <source>
        <dbReference type="Proteomes" id="UP001526201"/>
    </source>
</evidence>
<evidence type="ECO:0000313" key="2">
    <source>
        <dbReference type="EMBL" id="MCV7226533.1"/>
    </source>
</evidence>
<keyword evidence="3" id="KW-1185">Reference proteome</keyword>
<proteinExistence type="predicted"/>
<keyword evidence="1" id="KW-0732">Signal</keyword>
<dbReference type="EMBL" id="JACKTY010000028">
    <property type="protein sequence ID" value="MCV7226533.1"/>
    <property type="molecule type" value="Genomic_DNA"/>
</dbReference>
<comment type="caution">
    <text evidence="2">The sequence shown here is derived from an EMBL/GenBank/DDBJ whole genome shotgun (WGS) entry which is preliminary data.</text>
</comment>
<reference evidence="2 3" key="1">
    <citation type="journal article" date="2022" name="BMC Genomics">
        <title>Comparative genome analysis of mycobacteria focusing on tRNA and non-coding RNA.</title>
        <authorList>
            <person name="Behra P.R.K."/>
            <person name="Pettersson B.M.F."/>
            <person name="Ramesh M."/>
            <person name="Das S."/>
            <person name="Dasgupta S."/>
            <person name="Kirsebom L.A."/>
        </authorList>
    </citation>
    <scope>NUCLEOTIDE SEQUENCE [LARGE SCALE GENOMIC DNA]</scope>
    <source>
        <strain evidence="2 3">DSM 44078</strain>
    </source>
</reference>
<gene>
    <name evidence="2" type="ORF">H7J73_10870</name>
</gene>
<protein>
    <submittedName>
        <fullName evidence="2">Uncharacterized protein</fullName>
    </submittedName>
</protein>
<organism evidence="2 3">
    <name type="scientific">Mycolicibacterium komossense</name>
    <dbReference type="NCBI Taxonomy" id="1779"/>
    <lineage>
        <taxon>Bacteria</taxon>
        <taxon>Bacillati</taxon>
        <taxon>Actinomycetota</taxon>
        <taxon>Actinomycetes</taxon>
        <taxon>Mycobacteriales</taxon>
        <taxon>Mycobacteriaceae</taxon>
        <taxon>Mycolicibacterium</taxon>
    </lineage>
</organism>
<dbReference type="RefSeq" id="WP_264067395.1">
    <property type="nucleotide sequence ID" value="NZ_JACKTY010000028.1"/>
</dbReference>
<feature type="chain" id="PRO_5046625267" evidence="1">
    <location>
        <begin position="28"/>
        <end position="72"/>
    </location>
</feature>
<sequence>MKNLGFATVVAGALAAGVVGLAAPAQAAVVDAPAAVTSILVPAGIDHHSWLDQITPDVHVPKVDTSVQHSGR</sequence>
<accession>A0ABT3CAV9</accession>
<feature type="signal peptide" evidence="1">
    <location>
        <begin position="1"/>
        <end position="27"/>
    </location>
</feature>
<dbReference type="Proteomes" id="UP001526201">
    <property type="component" value="Unassembled WGS sequence"/>
</dbReference>
<evidence type="ECO:0000256" key="1">
    <source>
        <dbReference type="SAM" id="SignalP"/>
    </source>
</evidence>